<dbReference type="Proteomes" id="UP000231293">
    <property type="component" value="Unassembled WGS sequence"/>
</dbReference>
<sequence>MNVNTIMKKNTMIATFVAFFIAGCDSVAERKIRAAEQAGEDIMETQVVLRDGRKITCLVYHNSFYGGAAGLSCDWYNAPPIQPPYPSPSKLNNNRQIKS</sequence>
<evidence type="ECO:0000313" key="2">
    <source>
        <dbReference type="Proteomes" id="UP000231293"/>
    </source>
</evidence>
<dbReference type="AlphaFoldDB" id="A0A2N9WU18"/>
<organism evidence="1 2">
    <name type="scientific">Snodgrassella alvi</name>
    <dbReference type="NCBI Taxonomy" id="1196083"/>
    <lineage>
        <taxon>Bacteria</taxon>
        <taxon>Pseudomonadati</taxon>
        <taxon>Pseudomonadota</taxon>
        <taxon>Betaproteobacteria</taxon>
        <taxon>Neisseriales</taxon>
        <taxon>Neisseriaceae</taxon>
        <taxon>Snodgrassella</taxon>
    </lineage>
</organism>
<proteinExistence type="predicted"/>
<evidence type="ECO:0000313" key="1">
    <source>
        <dbReference type="EMBL" id="PIT15433.1"/>
    </source>
</evidence>
<comment type="caution">
    <text evidence="1">The sequence shown here is derived from an EMBL/GenBank/DDBJ whole genome shotgun (WGS) entry which is preliminary data.</text>
</comment>
<gene>
    <name evidence="1" type="ORF">BGI32_05755</name>
</gene>
<accession>A0A2N9WU18</accession>
<dbReference type="EMBL" id="MDVB01000060">
    <property type="protein sequence ID" value="PIT15433.1"/>
    <property type="molecule type" value="Genomic_DNA"/>
</dbReference>
<reference evidence="1 2" key="1">
    <citation type="journal article" date="2017" name="MBio">
        <title>Type VI secretion-mediated competition in the bee gut microbiome.</title>
        <authorList>
            <person name="Steele M.I."/>
            <person name="Kwong W.K."/>
            <person name="Powell J.E."/>
            <person name="Whiteley M."/>
            <person name="Moran N.A."/>
        </authorList>
    </citation>
    <scope>NUCLEOTIDE SEQUENCE [LARGE SCALE GENOMIC DNA]</scope>
    <source>
        <strain evidence="1 2">App2-2</strain>
    </source>
</reference>
<protein>
    <submittedName>
        <fullName evidence="1">Uncharacterized protein</fullName>
    </submittedName>
</protein>
<name>A0A2N9WU18_9NEIS</name>